<organism evidence="2 3">
    <name type="scientific">Tenebrio molitor</name>
    <name type="common">Yellow mealworm beetle</name>
    <dbReference type="NCBI Taxonomy" id="7067"/>
    <lineage>
        <taxon>Eukaryota</taxon>
        <taxon>Metazoa</taxon>
        <taxon>Ecdysozoa</taxon>
        <taxon>Arthropoda</taxon>
        <taxon>Hexapoda</taxon>
        <taxon>Insecta</taxon>
        <taxon>Pterygota</taxon>
        <taxon>Neoptera</taxon>
        <taxon>Endopterygota</taxon>
        <taxon>Coleoptera</taxon>
        <taxon>Polyphaga</taxon>
        <taxon>Cucujiformia</taxon>
        <taxon>Tenebrionidae</taxon>
        <taxon>Tenebrio</taxon>
    </lineage>
</organism>
<evidence type="ECO:0000313" key="2">
    <source>
        <dbReference type="EMBL" id="KAH0809681.1"/>
    </source>
</evidence>
<reference evidence="2" key="2">
    <citation type="submission" date="2021-08" db="EMBL/GenBank/DDBJ databases">
        <authorList>
            <person name="Eriksson T."/>
        </authorList>
    </citation>
    <scope>NUCLEOTIDE SEQUENCE</scope>
    <source>
        <strain evidence="2">Stoneville</strain>
        <tissue evidence="2">Whole head</tissue>
    </source>
</reference>
<accession>A0A8J6H8B4</accession>
<evidence type="ECO:0000313" key="3">
    <source>
        <dbReference type="Proteomes" id="UP000719412"/>
    </source>
</evidence>
<evidence type="ECO:0000256" key="1">
    <source>
        <dbReference type="SAM" id="MobiDB-lite"/>
    </source>
</evidence>
<protein>
    <submittedName>
        <fullName evidence="2">Uncharacterized protein</fullName>
    </submittedName>
</protein>
<comment type="caution">
    <text evidence="2">The sequence shown here is derived from an EMBL/GenBank/DDBJ whole genome shotgun (WGS) entry which is preliminary data.</text>
</comment>
<name>A0A8J6H8B4_TENMO</name>
<feature type="region of interest" description="Disordered" evidence="1">
    <location>
        <begin position="144"/>
        <end position="167"/>
    </location>
</feature>
<gene>
    <name evidence="2" type="ORF">GEV33_013110</name>
</gene>
<dbReference type="Proteomes" id="UP000719412">
    <property type="component" value="Unassembled WGS sequence"/>
</dbReference>
<sequence length="188" mass="21049">MVGFEKVGERRVPFAVQCKYTTYVTRFATVDDTTASFNSIATKLIVSPTTRQKLLIASLHIEVKDGKFSQAEDEQIKKNWHEFSHLHDISHDPTPFLALGNKNCFRERIEFVQSAKDKPGSGKSELGYETAIFFEGRTLRETGRIGSCGSRSDEAETSVNKTTPVPITPRGPVKAIVKEKRMNLLSIN</sequence>
<keyword evidence="3" id="KW-1185">Reference proteome</keyword>
<proteinExistence type="predicted"/>
<dbReference type="AlphaFoldDB" id="A0A8J6H8B4"/>
<reference evidence="2" key="1">
    <citation type="journal article" date="2020" name="J Insects Food Feed">
        <title>The yellow mealworm (Tenebrio molitor) genome: a resource for the emerging insects as food and feed industry.</title>
        <authorList>
            <person name="Eriksson T."/>
            <person name="Andere A."/>
            <person name="Kelstrup H."/>
            <person name="Emery V."/>
            <person name="Picard C."/>
        </authorList>
    </citation>
    <scope>NUCLEOTIDE SEQUENCE</scope>
    <source>
        <strain evidence="2">Stoneville</strain>
        <tissue evidence="2">Whole head</tissue>
    </source>
</reference>
<dbReference type="EMBL" id="JABDTM020027988">
    <property type="protein sequence ID" value="KAH0809681.1"/>
    <property type="molecule type" value="Genomic_DNA"/>
</dbReference>